<accession>A0A0W1AEG7</accession>
<comment type="caution">
    <text evidence="2">The sequence shown here is derived from an EMBL/GenBank/DDBJ whole genome shotgun (WGS) entry which is preliminary data.</text>
</comment>
<dbReference type="InterPro" id="IPR007825">
    <property type="entry name" value="Major_OMP_Legionella"/>
</dbReference>
<organism evidence="2 3">
    <name type="scientific">Legionella worsleiensis</name>
    <dbReference type="NCBI Taxonomy" id="45076"/>
    <lineage>
        <taxon>Bacteria</taxon>
        <taxon>Pseudomonadati</taxon>
        <taxon>Pseudomonadota</taxon>
        <taxon>Gammaproteobacteria</taxon>
        <taxon>Legionellales</taxon>
        <taxon>Legionellaceae</taxon>
        <taxon>Legionella</taxon>
    </lineage>
</organism>
<protein>
    <submittedName>
        <fullName evidence="2">Major outer membrane protein</fullName>
    </submittedName>
</protein>
<gene>
    <name evidence="2" type="ORF">Lwor_1235</name>
</gene>
<dbReference type="Pfam" id="PF05150">
    <property type="entry name" value="Legionella_OMP"/>
    <property type="match status" value="1"/>
</dbReference>
<evidence type="ECO:0000313" key="3">
    <source>
        <dbReference type="Proteomes" id="UP000054662"/>
    </source>
</evidence>
<keyword evidence="3" id="KW-1185">Reference proteome</keyword>
<evidence type="ECO:0000313" key="2">
    <source>
        <dbReference type="EMBL" id="KTD79721.1"/>
    </source>
</evidence>
<feature type="chain" id="PRO_5006919700" evidence="1">
    <location>
        <begin position="21"/>
        <end position="291"/>
    </location>
</feature>
<sequence>MVLKRTTIAALVLANGTGFAGTMGPVCTPGSVTVPCETIAWDIGISALYLEPIEDADAGYRDIVDLAGFRRRDAWDHGYDWGFRLDGSYHFNTGNDLSVNWMYFQPEATGSYGQSANTYKFQMKWNVVNAEMGQFVDFSLNKKIRFHGGVQYAFAKAGLNSFRSNVIFSHADSQYSGFGPRTGIDLNYVFANGFGVYAKGATALLIGTSKFYDGLLLSYGSKNAMVTEMEAKLGAAYTYSMAQGSLTLDAGYMWNDYLNLFHNTIASVTGRFETDFVLSGPYVGLKYVGIV</sequence>
<proteinExistence type="predicted"/>
<keyword evidence="1" id="KW-0732">Signal</keyword>
<feature type="signal peptide" evidence="1">
    <location>
        <begin position="1"/>
        <end position="20"/>
    </location>
</feature>
<name>A0A0W1AEG7_9GAMM</name>
<dbReference type="AlphaFoldDB" id="A0A0W1AEG7"/>
<evidence type="ECO:0000256" key="1">
    <source>
        <dbReference type="SAM" id="SignalP"/>
    </source>
</evidence>
<dbReference type="EMBL" id="LNZC01000012">
    <property type="protein sequence ID" value="KTD79721.1"/>
    <property type="molecule type" value="Genomic_DNA"/>
</dbReference>
<reference evidence="2 3" key="1">
    <citation type="submission" date="2015-11" db="EMBL/GenBank/DDBJ databases">
        <title>Genomic analysis of 38 Legionella species identifies large and diverse effector repertoires.</title>
        <authorList>
            <person name="Burstein D."/>
            <person name="Amaro F."/>
            <person name="Zusman T."/>
            <person name="Lifshitz Z."/>
            <person name="Cohen O."/>
            <person name="Gilbert J.A."/>
            <person name="Pupko T."/>
            <person name="Shuman H.A."/>
            <person name="Segal G."/>
        </authorList>
    </citation>
    <scope>NUCLEOTIDE SEQUENCE [LARGE SCALE GENOMIC DNA]</scope>
    <source>
        <strain evidence="2 3">ATCC 49508</strain>
    </source>
</reference>
<dbReference type="Proteomes" id="UP000054662">
    <property type="component" value="Unassembled WGS sequence"/>
</dbReference>
<dbReference type="PATRIC" id="fig|45076.6.peg.1348"/>